<feature type="region of interest" description="Disordered" evidence="2">
    <location>
        <begin position="659"/>
        <end position="686"/>
    </location>
</feature>
<proteinExistence type="predicted"/>
<feature type="region of interest" description="Disordered" evidence="2">
    <location>
        <begin position="490"/>
        <end position="510"/>
    </location>
</feature>
<comment type="caution">
    <text evidence="3">The sequence shown here is derived from an EMBL/GenBank/DDBJ whole genome shotgun (WGS) entry which is preliminary data.</text>
</comment>
<dbReference type="PANTHER" id="PTHR13037">
    <property type="entry name" value="FORMIN"/>
    <property type="match status" value="1"/>
</dbReference>
<protein>
    <submittedName>
        <fullName evidence="3">Uncharacterized protein</fullName>
    </submittedName>
</protein>
<evidence type="ECO:0000313" key="3">
    <source>
        <dbReference type="EMBL" id="CAG8974335.1"/>
    </source>
</evidence>
<keyword evidence="1" id="KW-0945">Host-virus interaction</keyword>
<feature type="compositionally biased region" description="Polar residues" evidence="2">
    <location>
        <begin position="237"/>
        <end position="249"/>
    </location>
</feature>
<name>A0A9N9LJM2_9HELO</name>
<organism evidence="3 4">
    <name type="scientific">Hymenoscyphus albidus</name>
    <dbReference type="NCBI Taxonomy" id="595503"/>
    <lineage>
        <taxon>Eukaryota</taxon>
        <taxon>Fungi</taxon>
        <taxon>Dikarya</taxon>
        <taxon>Ascomycota</taxon>
        <taxon>Pezizomycotina</taxon>
        <taxon>Leotiomycetes</taxon>
        <taxon>Helotiales</taxon>
        <taxon>Helotiaceae</taxon>
        <taxon>Hymenoscyphus</taxon>
    </lineage>
</organism>
<feature type="region of interest" description="Disordered" evidence="2">
    <location>
        <begin position="41"/>
        <end position="75"/>
    </location>
</feature>
<dbReference type="EMBL" id="CAJVRM010000100">
    <property type="protein sequence ID" value="CAG8974335.1"/>
    <property type="molecule type" value="Genomic_DNA"/>
</dbReference>
<dbReference type="Proteomes" id="UP000701801">
    <property type="component" value="Unassembled WGS sequence"/>
</dbReference>
<feature type="region of interest" description="Disordered" evidence="2">
    <location>
        <begin position="230"/>
        <end position="269"/>
    </location>
</feature>
<feature type="compositionally biased region" description="Polar residues" evidence="2">
    <location>
        <begin position="60"/>
        <end position="70"/>
    </location>
</feature>
<evidence type="ECO:0000313" key="4">
    <source>
        <dbReference type="Proteomes" id="UP000701801"/>
    </source>
</evidence>
<evidence type="ECO:0000256" key="2">
    <source>
        <dbReference type="SAM" id="MobiDB-lite"/>
    </source>
</evidence>
<dbReference type="PANTHER" id="PTHR13037:SF24">
    <property type="entry name" value="POLYCOMB PROTEIN PCL-RELATED"/>
    <property type="match status" value="1"/>
</dbReference>
<reference evidence="3" key="1">
    <citation type="submission" date="2021-07" db="EMBL/GenBank/DDBJ databases">
        <authorList>
            <person name="Durling M."/>
        </authorList>
    </citation>
    <scope>NUCLEOTIDE SEQUENCE</scope>
</reference>
<feature type="compositionally biased region" description="Low complexity" evidence="2">
    <location>
        <begin position="46"/>
        <end position="59"/>
    </location>
</feature>
<accession>A0A9N9LJM2</accession>
<keyword evidence="4" id="KW-1185">Reference proteome</keyword>
<dbReference type="AlphaFoldDB" id="A0A9N9LJM2"/>
<sequence>MSIQRTGLKIKQFLSLNRKHHAFDDSVDNIDSISLSWRLSQKSQETSSSTPRRTSSSTTIKSYQLPSATESPYSSQSSLCSCNCETNQESIEYSLFRTAPLPNPFEILYQPPLSPSRATGDAQTWKLIFPESLSRSRSSSFSRYGETTSSGSTIRVSTFETIENHGMGREVKGKPSRQSVTHSEDMERDNISADVDRLIKDTDEAFQAVGSALASAKASTRGWYGESIANTRHETRSNPIATPPKQFSPSPRGVSKKTSRSQLLPLSPRPMPVALSAKWKNSVVSKKKKSTGVFSRALRRGQPVRLNAPPRWNISDVTTNVVDVFSGKLFRTTEVDEMLTPGRLQQIRQDMELEIQPKNSFDSGLSIETVGSDTPTSPFHLESLSSRIDAANSFTRSRPAPVPPLPLLPLPPLPTHDKTSLENQPRVHFSDPGRIDDRMMIADLQFPSPPSPPSGSLKSHQFINEPPILPKIPEVSPINLSTAPVRETLSSPLQTIHSSPSSESDEDDTIKLPSTPYTTTSPLFQHGPILFSRALLAERQREALLEAKYDSLNTFEDVDWTAFQMAIQGTMDLPIEDPTITEGNESNEPFISEDEEDYYSWWLDFHLGPIGGMGTRASSPWGGSASSGILELEADLTFGEEQGDARLLDIDMLAFPSPLLSSPKRISTPPPPKRKSTPPPPVPPRFCSARVRTKPRPFSFQLSSAGSEELSVLDLRSRRDQNVPARSLEHTIARPMIEPDTITFVPRPLDTPASMASFPMSPMPQLTGHGEGEVVMGSNLHHDLGDFLSWESQFVPFGEEDNLVEGVEEEDLYSA</sequence>
<gene>
    <name evidence="3" type="ORF">HYALB_00006183</name>
</gene>
<evidence type="ECO:0000256" key="1">
    <source>
        <dbReference type="ARBA" id="ARBA00022581"/>
    </source>
</evidence>
<dbReference type="OrthoDB" id="5244857at2759"/>
<feature type="region of interest" description="Disordered" evidence="2">
    <location>
        <begin position="168"/>
        <end position="188"/>
    </location>
</feature>